<protein>
    <submittedName>
        <fullName evidence="10">ABC transporter permease subunit</fullName>
    </submittedName>
</protein>
<evidence type="ECO:0000256" key="6">
    <source>
        <dbReference type="ARBA" id="ARBA00023136"/>
    </source>
</evidence>
<name>A0A6N9H3L3_9MICO</name>
<evidence type="ECO:0000256" key="1">
    <source>
        <dbReference type="ARBA" id="ARBA00004651"/>
    </source>
</evidence>
<evidence type="ECO:0000313" key="10">
    <source>
        <dbReference type="EMBL" id="MYM18610.1"/>
    </source>
</evidence>
<evidence type="ECO:0000256" key="7">
    <source>
        <dbReference type="RuleBase" id="RU363032"/>
    </source>
</evidence>
<dbReference type="Pfam" id="PF00528">
    <property type="entry name" value="BPD_transp_1"/>
    <property type="match status" value="1"/>
</dbReference>
<keyword evidence="6 7" id="KW-0472">Membrane</keyword>
<dbReference type="PROSITE" id="PS50928">
    <property type="entry name" value="ABC_TM1"/>
    <property type="match status" value="1"/>
</dbReference>
<dbReference type="InterPro" id="IPR035906">
    <property type="entry name" value="MetI-like_sf"/>
</dbReference>
<evidence type="ECO:0000256" key="8">
    <source>
        <dbReference type="SAM" id="MobiDB-lite"/>
    </source>
</evidence>
<dbReference type="PANTHER" id="PTHR43386">
    <property type="entry name" value="OLIGOPEPTIDE TRANSPORT SYSTEM PERMEASE PROTEIN APPC"/>
    <property type="match status" value="1"/>
</dbReference>
<comment type="caution">
    <text evidence="10">The sequence shown here is derived from an EMBL/GenBank/DDBJ whole genome shotgun (WGS) entry which is preliminary data.</text>
</comment>
<proteinExistence type="inferred from homology"/>
<dbReference type="EMBL" id="WWEQ01000003">
    <property type="protein sequence ID" value="MYM18610.1"/>
    <property type="molecule type" value="Genomic_DNA"/>
</dbReference>
<evidence type="ECO:0000256" key="5">
    <source>
        <dbReference type="ARBA" id="ARBA00022989"/>
    </source>
</evidence>
<dbReference type="PANTHER" id="PTHR43386:SF1">
    <property type="entry name" value="D,D-DIPEPTIDE TRANSPORT SYSTEM PERMEASE PROTEIN DDPC-RELATED"/>
    <property type="match status" value="1"/>
</dbReference>
<evidence type="ECO:0000256" key="4">
    <source>
        <dbReference type="ARBA" id="ARBA00022692"/>
    </source>
</evidence>
<feature type="transmembrane region" description="Helical" evidence="7">
    <location>
        <begin position="295"/>
        <end position="318"/>
    </location>
</feature>
<keyword evidence="4 7" id="KW-0812">Transmembrane</keyword>
<evidence type="ECO:0000256" key="2">
    <source>
        <dbReference type="ARBA" id="ARBA00022448"/>
    </source>
</evidence>
<feature type="transmembrane region" description="Helical" evidence="7">
    <location>
        <begin position="250"/>
        <end position="275"/>
    </location>
</feature>
<feature type="transmembrane region" description="Helical" evidence="7">
    <location>
        <begin position="178"/>
        <end position="200"/>
    </location>
</feature>
<comment type="subcellular location">
    <subcellularLocation>
        <location evidence="1 7">Cell membrane</location>
        <topology evidence="1 7">Multi-pass membrane protein</topology>
    </subcellularLocation>
</comment>
<gene>
    <name evidence="10" type="ORF">GSY69_01090</name>
</gene>
<sequence>MSTTAPSTAGSSQAVPSPAATASPAPASAAADGIPAAAVAADAHGSHTAPARLPPARWLSRLPRPSAGTLLAATVLVLALSWALAPSAFAPGNPLLGQPRERLQAPGLAHWFGTDHLGRDVYTRTVHGAAVSLGTTALAVLAAFDIGSAAGATAATAGGVAESLIMRTVDVAQSIPGLLLSMAVVTALGFGPVAIALAVAASSAPAFARIAHGEVLRWRSSLFVEAARLNGVGAVRTVVRHVLPHAAGPVLALAAVEFGTAILAVSALSFLGYWAPPPQPEWGLLVSEGRDYLASAWWLTALPGLAIAAVALSVNHLARRIGAQRRPA</sequence>
<dbReference type="Proteomes" id="UP000469215">
    <property type="component" value="Unassembled WGS sequence"/>
</dbReference>
<feature type="transmembrane region" description="Helical" evidence="7">
    <location>
        <begin position="67"/>
        <end position="85"/>
    </location>
</feature>
<dbReference type="RefSeq" id="WP_160952075.1">
    <property type="nucleotide sequence ID" value="NZ_WWEQ01000003.1"/>
</dbReference>
<dbReference type="GO" id="GO:0005886">
    <property type="term" value="C:plasma membrane"/>
    <property type="evidence" value="ECO:0007669"/>
    <property type="project" value="UniProtKB-SubCell"/>
</dbReference>
<reference evidence="10 11" key="1">
    <citation type="submission" date="2020-01" db="EMBL/GenBank/DDBJ databases">
        <authorList>
            <person name="Deng T."/>
        </authorList>
    </citation>
    <scope>NUCLEOTIDE SEQUENCE [LARGE SCALE GENOMIC DNA]</scope>
    <source>
        <strain evidence="10 11">5221</strain>
    </source>
</reference>
<keyword evidence="2 7" id="KW-0813">Transport</keyword>
<dbReference type="InterPro" id="IPR000515">
    <property type="entry name" value="MetI-like"/>
</dbReference>
<evidence type="ECO:0000256" key="3">
    <source>
        <dbReference type="ARBA" id="ARBA00022475"/>
    </source>
</evidence>
<dbReference type="SUPFAM" id="SSF161098">
    <property type="entry name" value="MetI-like"/>
    <property type="match status" value="1"/>
</dbReference>
<feature type="domain" description="ABC transmembrane type-1" evidence="9">
    <location>
        <begin position="129"/>
        <end position="318"/>
    </location>
</feature>
<feature type="compositionally biased region" description="Polar residues" evidence="8">
    <location>
        <begin position="1"/>
        <end position="13"/>
    </location>
</feature>
<dbReference type="Gene3D" id="1.10.3720.10">
    <property type="entry name" value="MetI-like"/>
    <property type="match status" value="1"/>
</dbReference>
<comment type="similarity">
    <text evidence="7">Belongs to the binding-protein-dependent transport system permease family.</text>
</comment>
<keyword evidence="11" id="KW-1185">Reference proteome</keyword>
<dbReference type="AlphaFoldDB" id="A0A6N9H3L3"/>
<evidence type="ECO:0000313" key="11">
    <source>
        <dbReference type="Proteomes" id="UP000469215"/>
    </source>
</evidence>
<evidence type="ECO:0000259" key="9">
    <source>
        <dbReference type="PROSITE" id="PS50928"/>
    </source>
</evidence>
<dbReference type="GO" id="GO:0055085">
    <property type="term" value="P:transmembrane transport"/>
    <property type="evidence" value="ECO:0007669"/>
    <property type="project" value="InterPro"/>
</dbReference>
<keyword evidence="3" id="KW-1003">Cell membrane</keyword>
<accession>A0A6N9H3L3</accession>
<dbReference type="CDD" id="cd06261">
    <property type="entry name" value="TM_PBP2"/>
    <property type="match status" value="1"/>
</dbReference>
<dbReference type="InterPro" id="IPR050366">
    <property type="entry name" value="BP-dependent_transpt_permease"/>
</dbReference>
<feature type="compositionally biased region" description="Low complexity" evidence="8">
    <location>
        <begin position="14"/>
        <end position="28"/>
    </location>
</feature>
<organism evidence="10 11">
    <name type="scientific">Brevibacterium rongguiense</name>
    <dbReference type="NCBI Taxonomy" id="2695267"/>
    <lineage>
        <taxon>Bacteria</taxon>
        <taxon>Bacillati</taxon>
        <taxon>Actinomycetota</taxon>
        <taxon>Actinomycetes</taxon>
        <taxon>Micrococcales</taxon>
        <taxon>Brevibacteriaceae</taxon>
        <taxon>Brevibacterium</taxon>
    </lineage>
</organism>
<feature type="region of interest" description="Disordered" evidence="8">
    <location>
        <begin position="1"/>
        <end position="28"/>
    </location>
</feature>
<keyword evidence="5 7" id="KW-1133">Transmembrane helix</keyword>